<comment type="caution">
    <text evidence="9">The sequence shown here is derived from an EMBL/GenBank/DDBJ whole genome shotgun (WGS) entry which is preliminary data.</text>
</comment>
<keyword evidence="5 7" id="KW-1133">Transmembrane helix</keyword>
<name>A0A1B8H827_9GAMM</name>
<feature type="transmembrane region" description="Helical" evidence="7">
    <location>
        <begin position="367"/>
        <end position="387"/>
    </location>
</feature>
<dbReference type="PANTHER" id="PTHR23521">
    <property type="entry name" value="TRANSPORTER MFS SUPERFAMILY"/>
    <property type="match status" value="1"/>
</dbReference>
<gene>
    <name evidence="9" type="ORF">AYY18_09075</name>
</gene>
<feature type="domain" description="Major facilitator superfamily (MFS) profile" evidence="8">
    <location>
        <begin position="22"/>
        <end position="390"/>
    </location>
</feature>
<dbReference type="EMBL" id="LZEY01000045">
    <property type="protein sequence ID" value="OBU05215.1"/>
    <property type="molecule type" value="Genomic_DNA"/>
</dbReference>
<evidence type="ECO:0000259" key="8">
    <source>
        <dbReference type="PROSITE" id="PS50850"/>
    </source>
</evidence>
<feature type="transmembrane region" description="Helical" evidence="7">
    <location>
        <begin position="174"/>
        <end position="193"/>
    </location>
</feature>
<dbReference type="GO" id="GO:0005886">
    <property type="term" value="C:plasma membrane"/>
    <property type="evidence" value="ECO:0007669"/>
    <property type="project" value="UniProtKB-SubCell"/>
</dbReference>
<feature type="transmembrane region" description="Helical" evidence="7">
    <location>
        <begin position="214"/>
        <end position="240"/>
    </location>
</feature>
<dbReference type="CDD" id="cd17477">
    <property type="entry name" value="MFS_YcaD_like"/>
    <property type="match status" value="1"/>
</dbReference>
<keyword evidence="6 7" id="KW-0472">Membrane</keyword>
<evidence type="ECO:0000256" key="4">
    <source>
        <dbReference type="ARBA" id="ARBA00022692"/>
    </source>
</evidence>
<dbReference type="GO" id="GO:0022857">
    <property type="term" value="F:transmembrane transporter activity"/>
    <property type="evidence" value="ECO:0007669"/>
    <property type="project" value="InterPro"/>
</dbReference>
<evidence type="ECO:0000313" key="9">
    <source>
        <dbReference type="EMBL" id="OBU05215.1"/>
    </source>
</evidence>
<feature type="transmembrane region" description="Helical" evidence="7">
    <location>
        <begin position="252"/>
        <end position="271"/>
    </location>
</feature>
<evidence type="ECO:0000256" key="6">
    <source>
        <dbReference type="ARBA" id="ARBA00023136"/>
    </source>
</evidence>
<organism evidence="9 10">
    <name type="scientific">Morganella psychrotolerans</name>
    <dbReference type="NCBI Taxonomy" id="368603"/>
    <lineage>
        <taxon>Bacteria</taxon>
        <taxon>Pseudomonadati</taxon>
        <taxon>Pseudomonadota</taxon>
        <taxon>Gammaproteobacteria</taxon>
        <taxon>Enterobacterales</taxon>
        <taxon>Morganellaceae</taxon>
        <taxon>Morganella</taxon>
    </lineage>
</organism>
<dbReference type="InterPro" id="IPR036259">
    <property type="entry name" value="MFS_trans_sf"/>
</dbReference>
<proteinExistence type="predicted"/>
<evidence type="ECO:0000313" key="10">
    <source>
        <dbReference type="Proteomes" id="UP000092377"/>
    </source>
</evidence>
<evidence type="ECO:0000256" key="2">
    <source>
        <dbReference type="ARBA" id="ARBA00022448"/>
    </source>
</evidence>
<feature type="transmembrane region" description="Helical" evidence="7">
    <location>
        <begin position="88"/>
        <end position="107"/>
    </location>
</feature>
<evidence type="ECO:0000256" key="1">
    <source>
        <dbReference type="ARBA" id="ARBA00004651"/>
    </source>
</evidence>
<protein>
    <submittedName>
        <fullName evidence="9">MFS transporter</fullName>
    </submittedName>
</protein>
<dbReference type="SUPFAM" id="SSF103473">
    <property type="entry name" value="MFS general substrate transporter"/>
    <property type="match status" value="1"/>
</dbReference>
<accession>A0A1B8H827</accession>
<feature type="transmembrane region" description="Helical" evidence="7">
    <location>
        <begin position="147"/>
        <end position="168"/>
    </location>
</feature>
<dbReference type="RefSeq" id="WP_067404887.1">
    <property type="nucleotide sequence ID" value="NZ_LZEY01000045.1"/>
</dbReference>
<keyword evidence="4 7" id="KW-0812">Transmembrane</keyword>
<keyword evidence="2" id="KW-0813">Transport</keyword>
<dbReference type="InterPro" id="IPR011701">
    <property type="entry name" value="MFS"/>
</dbReference>
<dbReference type="Gene3D" id="1.20.1250.20">
    <property type="entry name" value="MFS general substrate transporter like domains"/>
    <property type="match status" value="2"/>
</dbReference>
<evidence type="ECO:0000256" key="7">
    <source>
        <dbReference type="SAM" id="Phobius"/>
    </source>
</evidence>
<dbReference type="InterPro" id="IPR047200">
    <property type="entry name" value="MFS_YcaD-like"/>
</dbReference>
<feature type="transmembrane region" description="Helical" evidence="7">
    <location>
        <begin position="23"/>
        <end position="45"/>
    </location>
</feature>
<keyword evidence="3" id="KW-1003">Cell membrane</keyword>
<evidence type="ECO:0000256" key="5">
    <source>
        <dbReference type="ARBA" id="ARBA00022989"/>
    </source>
</evidence>
<evidence type="ECO:0000256" key="3">
    <source>
        <dbReference type="ARBA" id="ARBA00022475"/>
    </source>
</evidence>
<dbReference type="PROSITE" id="PS50850">
    <property type="entry name" value="MFS"/>
    <property type="match status" value="1"/>
</dbReference>
<feature type="transmembrane region" description="Helical" evidence="7">
    <location>
        <begin position="113"/>
        <end position="135"/>
    </location>
</feature>
<feature type="transmembrane region" description="Helical" evidence="7">
    <location>
        <begin position="278"/>
        <end position="297"/>
    </location>
</feature>
<feature type="transmembrane region" description="Helical" evidence="7">
    <location>
        <begin position="303"/>
        <end position="327"/>
    </location>
</feature>
<dbReference type="Proteomes" id="UP000092377">
    <property type="component" value="Unassembled WGS sequence"/>
</dbReference>
<feature type="transmembrane region" description="Helical" evidence="7">
    <location>
        <begin position="334"/>
        <end position="355"/>
    </location>
</feature>
<dbReference type="PANTHER" id="PTHR23521:SF2">
    <property type="entry name" value="TRANSPORTER MFS SUPERFAMILY"/>
    <property type="match status" value="1"/>
</dbReference>
<comment type="subcellular location">
    <subcellularLocation>
        <location evidence="1">Cell membrane</location>
        <topology evidence="1">Multi-pass membrane protein</topology>
    </subcellularLocation>
</comment>
<dbReference type="InterPro" id="IPR020846">
    <property type="entry name" value="MFS_dom"/>
</dbReference>
<dbReference type="AlphaFoldDB" id="A0A1B8H827"/>
<dbReference type="Pfam" id="PF07690">
    <property type="entry name" value="MFS_1"/>
    <property type="match status" value="1"/>
</dbReference>
<keyword evidence="10" id="KW-1185">Reference proteome</keyword>
<feature type="transmembrane region" description="Helical" evidence="7">
    <location>
        <begin position="57"/>
        <end position="76"/>
    </location>
</feature>
<sequence length="396" mass="41872">MNKGIGGDRAVIHNTSAPHHDSVLIPVAGLTLFAIASGYLMSLIPLSLGSFAIGSEYAGWLASAYYVGLLLGSMLIEPVIARIGHRRSFILFALALAATVVILPFYTELSAWLVSRLLAGFAVAGIFVVIESWLLIGDNPAIRAKRLSFYMTALYGGTTLGQLAIGVFGTAGVVPFAVVIALLLIAVLPLLFSDAQPVCHGGHKSLSLKQIFRLSKPAMVGCMTSGIVMGTIYGLMPLALQEKQYNTEQVGGLMAAIILGGMIIQPVISKLSSRMSKVLLLAMVSLLGVFAMGMIYISGHYLVMVTGLALLGMSSFALYPVAITLACDTLTANVIVAATQVMLFCYSIGSAAGPLVAGQFMKQPDGIMNFFFVVLLSTAIYMLLSAVRRKSHILAS</sequence>
<reference evidence="10" key="1">
    <citation type="submission" date="2016-06" db="EMBL/GenBank/DDBJ databases">
        <authorList>
            <person name="Butler K."/>
        </authorList>
    </citation>
    <scope>NUCLEOTIDE SEQUENCE [LARGE SCALE GENOMIC DNA]</scope>
    <source>
        <strain evidence="10">GCSL-Mp20</strain>
    </source>
</reference>